<keyword evidence="2" id="KW-1185">Reference proteome</keyword>
<proteinExistence type="predicted"/>
<dbReference type="AlphaFoldDB" id="A0A445CZ56"/>
<dbReference type="Proteomes" id="UP000289738">
    <property type="component" value="Chromosome A05"/>
</dbReference>
<gene>
    <name evidence="1" type="ORF">Ahy_A05g021945</name>
</gene>
<accession>A0A445CZ56</accession>
<protein>
    <submittedName>
        <fullName evidence="1">Uncharacterized protein</fullName>
    </submittedName>
</protein>
<name>A0A445CZ56_ARAHY</name>
<sequence length="66" mass="7505">MTCLDASSLVQIKVDVIFELNIIQWGFPCIYLQLLIHSKLSFWNLLLGNGYGRGIRFLTSSNDVTQ</sequence>
<organism evidence="1 2">
    <name type="scientific">Arachis hypogaea</name>
    <name type="common">Peanut</name>
    <dbReference type="NCBI Taxonomy" id="3818"/>
    <lineage>
        <taxon>Eukaryota</taxon>
        <taxon>Viridiplantae</taxon>
        <taxon>Streptophyta</taxon>
        <taxon>Embryophyta</taxon>
        <taxon>Tracheophyta</taxon>
        <taxon>Spermatophyta</taxon>
        <taxon>Magnoliopsida</taxon>
        <taxon>eudicotyledons</taxon>
        <taxon>Gunneridae</taxon>
        <taxon>Pentapetalae</taxon>
        <taxon>rosids</taxon>
        <taxon>fabids</taxon>
        <taxon>Fabales</taxon>
        <taxon>Fabaceae</taxon>
        <taxon>Papilionoideae</taxon>
        <taxon>50 kb inversion clade</taxon>
        <taxon>dalbergioids sensu lato</taxon>
        <taxon>Dalbergieae</taxon>
        <taxon>Pterocarpus clade</taxon>
        <taxon>Arachis</taxon>
    </lineage>
</organism>
<dbReference type="EMBL" id="SDMP01000005">
    <property type="protein sequence ID" value="RYR56181.1"/>
    <property type="molecule type" value="Genomic_DNA"/>
</dbReference>
<evidence type="ECO:0000313" key="2">
    <source>
        <dbReference type="Proteomes" id="UP000289738"/>
    </source>
</evidence>
<reference evidence="1 2" key="1">
    <citation type="submission" date="2019-01" db="EMBL/GenBank/DDBJ databases">
        <title>Sequencing of cultivated peanut Arachis hypogaea provides insights into genome evolution and oil improvement.</title>
        <authorList>
            <person name="Chen X."/>
        </authorList>
    </citation>
    <scope>NUCLEOTIDE SEQUENCE [LARGE SCALE GENOMIC DNA]</scope>
    <source>
        <strain evidence="2">cv. Fuhuasheng</strain>
        <tissue evidence="1">Leaves</tissue>
    </source>
</reference>
<comment type="caution">
    <text evidence="1">The sequence shown here is derived from an EMBL/GenBank/DDBJ whole genome shotgun (WGS) entry which is preliminary data.</text>
</comment>
<evidence type="ECO:0000313" key="1">
    <source>
        <dbReference type="EMBL" id="RYR56181.1"/>
    </source>
</evidence>